<feature type="chain" id="PRO_5047184308" evidence="1">
    <location>
        <begin position="28"/>
        <end position="778"/>
    </location>
</feature>
<dbReference type="RefSeq" id="WP_378933568.1">
    <property type="nucleotide sequence ID" value="NZ_JBHLVO010000006.1"/>
</dbReference>
<keyword evidence="4" id="KW-1185">Reference proteome</keyword>
<keyword evidence="1" id="KW-0732">Signal</keyword>
<dbReference type="EMBL" id="JBHLVO010000006">
    <property type="protein sequence ID" value="MFC0271873.1"/>
    <property type="molecule type" value="Genomic_DNA"/>
</dbReference>
<dbReference type="InterPro" id="IPR017946">
    <property type="entry name" value="PLC-like_Pdiesterase_TIM-brl"/>
</dbReference>
<dbReference type="PANTHER" id="PTHR46211">
    <property type="entry name" value="GLYCEROPHOSPHORYL DIESTER PHOSPHODIESTERASE"/>
    <property type="match status" value="1"/>
</dbReference>
<dbReference type="PROSITE" id="PS51704">
    <property type="entry name" value="GP_PDE"/>
    <property type="match status" value="1"/>
</dbReference>
<feature type="domain" description="GP-PDE" evidence="2">
    <location>
        <begin position="445"/>
        <end position="686"/>
    </location>
</feature>
<evidence type="ECO:0000259" key="2">
    <source>
        <dbReference type="PROSITE" id="PS51704"/>
    </source>
</evidence>
<evidence type="ECO:0000313" key="4">
    <source>
        <dbReference type="Proteomes" id="UP001589854"/>
    </source>
</evidence>
<gene>
    <name evidence="3" type="ORF">ACFFIX_10455</name>
</gene>
<evidence type="ECO:0000256" key="1">
    <source>
        <dbReference type="SAM" id="SignalP"/>
    </source>
</evidence>
<reference evidence="3 4" key="1">
    <citation type="submission" date="2024-09" db="EMBL/GenBank/DDBJ databases">
        <authorList>
            <person name="Sun Q."/>
            <person name="Mori K."/>
        </authorList>
    </citation>
    <scope>NUCLEOTIDE SEQUENCE [LARGE SCALE GENOMIC DNA]</scope>
    <source>
        <strain evidence="3 4">CCM 7228</strain>
    </source>
</reference>
<comment type="caution">
    <text evidence="3">The sequence shown here is derived from an EMBL/GenBank/DDBJ whole genome shotgun (WGS) entry which is preliminary data.</text>
</comment>
<dbReference type="InterPro" id="IPR030395">
    <property type="entry name" value="GP_PDE_dom"/>
</dbReference>
<proteinExistence type="predicted"/>
<name>A0ABV6GEI5_9BACI</name>
<accession>A0ABV6GEI5</accession>
<dbReference type="Gene3D" id="3.20.20.190">
    <property type="entry name" value="Phosphatidylinositol (PI) phosphodiesterase"/>
    <property type="match status" value="2"/>
</dbReference>
<dbReference type="Gene3D" id="2.60.120.560">
    <property type="entry name" value="Exo-inulinase, domain 1"/>
    <property type="match status" value="1"/>
</dbReference>
<evidence type="ECO:0000313" key="3">
    <source>
        <dbReference type="EMBL" id="MFC0271873.1"/>
    </source>
</evidence>
<feature type="signal peptide" evidence="1">
    <location>
        <begin position="1"/>
        <end position="27"/>
    </location>
</feature>
<dbReference type="SUPFAM" id="SSF51695">
    <property type="entry name" value="PLC-like phosphodiesterases"/>
    <property type="match status" value="2"/>
</dbReference>
<dbReference type="Pfam" id="PF03009">
    <property type="entry name" value="GDPD"/>
    <property type="match status" value="1"/>
</dbReference>
<dbReference type="PANTHER" id="PTHR46211:SF14">
    <property type="entry name" value="GLYCEROPHOSPHODIESTER PHOSPHODIESTERASE"/>
    <property type="match status" value="1"/>
</dbReference>
<dbReference type="InterPro" id="IPR010496">
    <property type="entry name" value="AL/BT2_dom"/>
</dbReference>
<dbReference type="Pfam" id="PF06439">
    <property type="entry name" value="3keto-disac_hyd"/>
    <property type="match status" value="1"/>
</dbReference>
<protein>
    <submittedName>
        <fullName evidence="3">Glycerophosphodiester phosphodiesterase family protein</fullName>
    </submittedName>
</protein>
<dbReference type="Proteomes" id="UP001589854">
    <property type="component" value="Unassembled WGS sequence"/>
</dbReference>
<sequence length="778" mass="86620">MKRSGKKSVATVLVASALVISTIPSFISMETKAYANQSGNVLVTENFDEITNGQLPSGWKLVEGNAETKEGKLLLSSPSSSRPSRVILPLGTDSGDYVFEADMTFLSAVDDSRWASLMYRIQSENYPYYQFAIRRGTTAMNGLEFAIRNANNQWVVPETNFYPEKFEFNKTYKIKVVTSKNRVQHFVNGKLVIDTDLANQWMKGDVGFQANGVNVQFDNVKVTTTSEALPPIENGGAFIPAEPETNIINPPTLIADSSVTDTTEQVSSVVLPVQMNQDGQLITNNKLLGDVLKSIKNNRIPILRIEESSLVEAIIAELKETQTNDVHFISSNPSILKELRTNYPTARGGLLYKKNSLNKNDLEMFAQEIHKHNGKVAIIPQKILTQDIVHYLHSRTISVWGIGADSENSAHDMIHLGVDGIISNAPEYSAKALKEYPENTIIQRPIVAAHRGVPSLAPENTMASYRLAYDLGADMIETDLKITKDGHIVIMHDDTVNRTTDGTGRVRDLTLDEIRALDAGIKFGPEFKGEKVPTFKEFLQDFKGKEIVLLVELKDTGIEEQVIKEIEEENMVDQVVLQSFNLGSMTKMNKLKPEIPDGYLFSAGVPGTEAGKLKNAQKMLDYGTSQNVTLNASYGSAYQEFNTYMRQRGMLNMHWTFRDEVAFSDKLQEGIIGPITDYTQWLTHSPINLETPIKKVNLNVGKTSTIQAKAFVDYRVDKRENIETELYIINDSGVVSVNGNTIEALEPGTAQVFVKHTFTMLDKEWNVVAEPIEVTVTE</sequence>
<organism evidence="3 4">
    <name type="scientific">Metabacillus herbersteinensis</name>
    <dbReference type="NCBI Taxonomy" id="283816"/>
    <lineage>
        <taxon>Bacteria</taxon>
        <taxon>Bacillati</taxon>
        <taxon>Bacillota</taxon>
        <taxon>Bacilli</taxon>
        <taxon>Bacillales</taxon>
        <taxon>Bacillaceae</taxon>
        <taxon>Metabacillus</taxon>
    </lineage>
</organism>